<comment type="caution">
    <text evidence="1">The sequence shown here is derived from an EMBL/GenBank/DDBJ whole genome shotgun (WGS) entry which is preliminary data.</text>
</comment>
<dbReference type="SUPFAM" id="SSF53187">
    <property type="entry name" value="Zn-dependent exopeptidases"/>
    <property type="match status" value="1"/>
</dbReference>
<reference evidence="1 2" key="1">
    <citation type="submission" date="2021-11" db="EMBL/GenBank/DDBJ databases">
        <authorList>
            <person name="Lee D.-H."/>
            <person name="Kim S.-B."/>
        </authorList>
    </citation>
    <scope>NUCLEOTIDE SEQUENCE [LARGE SCALE GENOMIC DNA]</scope>
    <source>
        <strain evidence="1 2">KCTC 52223</strain>
    </source>
</reference>
<dbReference type="EMBL" id="JAJISD010000011">
    <property type="protein sequence ID" value="MCC8431853.1"/>
    <property type="molecule type" value="Genomic_DNA"/>
</dbReference>
<dbReference type="InterPro" id="IPR007709">
    <property type="entry name" value="N-FG_amidohydro"/>
</dbReference>
<gene>
    <name evidence="1" type="ORF">LJ725_22985</name>
</gene>
<keyword evidence="2" id="KW-1185">Reference proteome</keyword>
<protein>
    <submittedName>
        <fullName evidence="1">N-formylglutamate amidohydrolase</fullName>
    </submittedName>
</protein>
<dbReference type="Gene3D" id="3.40.630.40">
    <property type="entry name" value="Zn-dependent exopeptidases"/>
    <property type="match status" value="1"/>
</dbReference>
<proteinExistence type="predicted"/>
<accession>A0ABS8L1Y9</accession>
<organism evidence="1 2">
    <name type="scientific">Reyranella aquatilis</name>
    <dbReference type="NCBI Taxonomy" id="2035356"/>
    <lineage>
        <taxon>Bacteria</taxon>
        <taxon>Pseudomonadati</taxon>
        <taxon>Pseudomonadota</taxon>
        <taxon>Alphaproteobacteria</taxon>
        <taxon>Hyphomicrobiales</taxon>
        <taxon>Reyranellaceae</taxon>
        <taxon>Reyranella</taxon>
    </lineage>
</organism>
<dbReference type="Proteomes" id="UP001198862">
    <property type="component" value="Unassembled WGS sequence"/>
</dbReference>
<evidence type="ECO:0000313" key="2">
    <source>
        <dbReference type="Proteomes" id="UP001198862"/>
    </source>
</evidence>
<sequence length="299" mass="33072">MDFLPVLPDHEALDCRLPARQTVPVVVASPHSGSLYPADFLEQAIVPLSALRRAEDAFVDELFAAAPALGMPFLAARFPRSYVDANREPYELDPGMFEGPLPRPLNHRTTRVAAGLGMIPRVAASGEAIYRGRVPAETIEYRLESCWRPYHQTLSQLVENTYSSFGGALLIDAHSMPSSVSGFGSRDREQRVDIVLGDNHGEACASELVATAERWFRARGLRVVRNQPYAGGFTTQRYGRPALARHTLQIEINRALYMDEARHERLPVAGVFAQLITGLLEEMGRQALETLLPRPLAAE</sequence>
<name>A0ABS8L1Y9_9HYPH</name>
<dbReference type="Pfam" id="PF05013">
    <property type="entry name" value="FGase"/>
    <property type="match status" value="1"/>
</dbReference>
<dbReference type="RefSeq" id="WP_230553277.1">
    <property type="nucleotide sequence ID" value="NZ_JAJISD010000011.1"/>
</dbReference>
<evidence type="ECO:0000313" key="1">
    <source>
        <dbReference type="EMBL" id="MCC8431853.1"/>
    </source>
</evidence>